<keyword evidence="4" id="KW-1185">Reference proteome</keyword>
<dbReference type="AlphaFoldDB" id="A0A1I8GAW4"/>
<dbReference type="Pfam" id="PF00595">
    <property type="entry name" value="PDZ"/>
    <property type="match status" value="2"/>
</dbReference>
<reference evidence="5" key="1">
    <citation type="submission" date="2016-11" db="UniProtKB">
        <authorList>
            <consortium name="WormBaseParasite"/>
        </authorList>
    </citation>
    <scope>IDENTIFICATION</scope>
</reference>
<dbReference type="PROSITE" id="PS50106">
    <property type="entry name" value="PDZ"/>
    <property type="match status" value="2"/>
</dbReference>
<dbReference type="GO" id="GO:0098839">
    <property type="term" value="C:postsynaptic density membrane"/>
    <property type="evidence" value="ECO:0007669"/>
    <property type="project" value="TreeGrafter"/>
</dbReference>
<dbReference type="SUPFAM" id="SSF50156">
    <property type="entry name" value="PDZ domain-like"/>
    <property type="match status" value="2"/>
</dbReference>
<evidence type="ECO:0000256" key="1">
    <source>
        <dbReference type="ARBA" id="ARBA00004370"/>
    </source>
</evidence>
<dbReference type="InterPro" id="IPR050614">
    <property type="entry name" value="Synaptic_Scaffolding_LAP-MAGUK"/>
</dbReference>
<dbReference type="GO" id="GO:0031594">
    <property type="term" value="C:neuromuscular junction"/>
    <property type="evidence" value="ECO:0007669"/>
    <property type="project" value="TreeGrafter"/>
</dbReference>
<protein>
    <submittedName>
        <fullName evidence="5">PDZ domain-containing protein</fullName>
    </submittedName>
</protein>
<evidence type="ECO:0000259" key="3">
    <source>
        <dbReference type="PROSITE" id="PS50106"/>
    </source>
</evidence>
<evidence type="ECO:0000313" key="4">
    <source>
        <dbReference type="Proteomes" id="UP000095280"/>
    </source>
</evidence>
<dbReference type="Gene3D" id="2.30.42.10">
    <property type="match status" value="2"/>
</dbReference>
<dbReference type="Proteomes" id="UP000095280">
    <property type="component" value="Unplaced"/>
</dbReference>
<dbReference type="InterPro" id="IPR036034">
    <property type="entry name" value="PDZ_sf"/>
</dbReference>
<dbReference type="GO" id="GO:0043005">
    <property type="term" value="C:neuron projection"/>
    <property type="evidence" value="ECO:0007669"/>
    <property type="project" value="TreeGrafter"/>
</dbReference>
<comment type="subcellular location">
    <subcellularLocation>
        <location evidence="1">Membrane</location>
    </subcellularLocation>
</comment>
<dbReference type="WBParaSite" id="maker-uti_cns_0001226-snap-gene-1.7-mRNA-1">
    <property type="protein sequence ID" value="maker-uti_cns_0001226-snap-gene-1.7-mRNA-1"/>
    <property type="gene ID" value="maker-uti_cns_0001226-snap-gene-1.7"/>
</dbReference>
<sequence length="170" mass="18549">KSVVIYEILDSGAASREPSLREGDRILSVDDRDLTVLTHDEAKAALRQCGRTVRLTVQHGRGPMPEAELYDFEVIELGKKPSRGFGFSIVGRTRDEGVLVSDIIRGGAAEGDGRLQPGDRLLELNGCNVRLLPHVEVATRLKAAQGRISMLVGRLKHVSAASRAKRRPGF</sequence>
<dbReference type="GO" id="GO:0043113">
    <property type="term" value="P:receptor clustering"/>
    <property type="evidence" value="ECO:0007669"/>
    <property type="project" value="TreeGrafter"/>
</dbReference>
<dbReference type="GO" id="GO:0045197">
    <property type="term" value="P:establishment or maintenance of epithelial cell apical/basal polarity"/>
    <property type="evidence" value="ECO:0007669"/>
    <property type="project" value="TreeGrafter"/>
</dbReference>
<dbReference type="PANTHER" id="PTHR23119:SF51">
    <property type="entry name" value="DISKS LARGE 1 TUMOR SUPPRESSOR PROTEIN"/>
    <property type="match status" value="1"/>
</dbReference>
<dbReference type="GO" id="GO:0097120">
    <property type="term" value="P:receptor localization to synapse"/>
    <property type="evidence" value="ECO:0007669"/>
    <property type="project" value="TreeGrafter"/>
</dbReference>
<keyword evidence="2" id="KW-0472">Membrane</keyword>
<feature type="domain" description="PDZ" evidence="3">
    <location>
        <begin position="1"/>
        <end position="61"/>
    </location>
</feature>
<dbReference type="PANTHER" id="PTHR23119">
    <property type="entry name" value="DISCS LARGE"/>
    <property type="match status" value="1"/>
</dbReference>
<dbReference type="GO" id="GO:0019901">
    <property type="term" value="F:protein kinase binding"/>
    <property type="evidence" value="ECO:0007669"/>
    <property type="project" value="TreeGrafter"/>
</dbReference>
<dbReference type="SMART" id="SM00228">
    <property type="entry name" value="PDZ"/>
    <property type="match status" value="2"/>
</dbReference>
<dbReference type="CDD" id="cd00136">
    <property type="entry name" value="PDZ_canonical"/>
    <property type="match status" value="1"/>
</dbReference>
<evidence type="ECO:0000256" key="2">
    <source>
        <dbReference type="ARBA" id="ARBA00023136"/>
    </source>
</evidence>
<organism evidence="4 5">
    <name type="scientific">Macrostomum lignano</name>
    <dbReference type="NCBI Taxonomy" id="282301"/>
    <lineage>
        <taxon>Eukaryota</taxon>
        <taxon>Metazoa</taxon>
        <taxon>Spiralia</taxon>
        <taxon>Lophotrochozoa</taxon>
        <taxon>Platyhelminthes</taxon>
        <taxon>Rhabditophora</taxon>
        <taxon>Macrostomorpha</taxon>
        <taxon>Macrostomida</taxon>
        <taxon>Macrostomidae</taxon>
        <taxon>Macrostomum</taxon>
    </lineage>
</organism>
<name>A0A1I8GAW4_9PLAT</name>
<dbReference type="GO" id="GO:0098609">
    <property type="term" value="P:cell-cell adhesion"/>
    <property type="evidence" value="ECO:0007669"/>
    <property type="project" value="TreeGrafter"/>
</dbReference>
<dbReference type="InterPro" id="IPR001478">
    <property type="entry name" value="PDZ"/>
</dbReference>
<accession>A0A1I8GAW4</accession>
<feature type="domain" description="PDZ" evidence="3">
    <location>
        <begin position="74"/>
        <end position="156"/>
    </location>
</feature>
<dbReference type="GO" id="GO:0007268">
    <property type="term" value="P:chemical synaptic transmission"/>
    <property type="evidence" value="ECO:0007669"/>
    <property type="project" value="TreeGrafter"/>
</dbReference>
<dbReference type="GO" id="GO:0016323">
    <property type="term" value="C:basolateral plasma membrane"/>
    <property type="evidence" value="ECO:0007669"/>
    <property type="project" value="TreeGrafter"/>
</dbReference>
<evidence type="ECO:0000313" key="5">
    <source>
        <dbReference type="WBParaSite" id="maker-uti_cns_0001226-snap-gene-1.7-mRNA-1"/>
    </source>
</evidence>
<proteinExistence type="predicted"/>
<dbReference type="GO" id="GO:0099072">
    <property type="term" value="P:regulation of postsynaptic membrane neurotransmitter receptor levels"/>
    <property type="evidence" value="ECO:0007669"/>
    <property type="project" value="TreeGrafter"/>
</dbReference>